<dbReference type="InterPro" id="IPR040783">
    <property type="entry name" value="VLRF1"/>
</dbReference>
<dbReference type="KEGG" id="hdf:AArcSl_0874"/>
<dbReference type="RefSeq" id="WP_119815569.1">
    <property type="nucleotide sequence ID" value="NZ_CP025066.1"/>
</dbReference>
<dbReference type="SUPFAM" id="SSF53137">
    <property type="entry name" value="Translational machinery components"/>
    <property type="match status" value="1"/>
</dbReference>
<organism evidence="3 4">
    <name type="scientific">Halalkaliarchaeum desulfuricum</name>
    <dbReference type="NCBI Taxonomy" id="2055893"/>
    <lineage>
        <taxon>Archaea</taxon>
        <taxon>Methanobacteriati</taxon>
        <taxon>Methanobacteriota</taxon>
        <taxon>Stenosarchaea group</taxon>
        <taxon>Halobacteria</taxon>
        <taxon>Halobacteriales</taxon>
        <taxon>Haloferacaceae</taxon>
        <taxon>Halalkaliarchaeum</taxon>
    </lineage>
</organism>
<reference evidence="4" key="1">
    <citation type="submission" date="2017-11" db="EMBL/GenBank/DDBJ databases">
        <title>Phenotypic and genomic properties of facultatively anaerobic sulfur-reducing natronoarchaea from hypersaline soda lakes.</title>
        <authorList>
            <person name="Sorokin D.Y."/>
            <person name="Kublanov I.V."/>
            <person name="Roman P."/>
            <person name="Sinninghe Damste J.S."/>
            <person name="Golyshin P.N."/>
            <person name="Rojo D."/>
            <person name="Ciordia S."/>
            <person name="Mena M.D.C."/>
            <person name="Ferrer M."/>
            <person name="Messina E."/>
            <person name="Smedile F."/>
            <person name="La Spada G."/>
            <person name="La Cono V."/>
            <person name="Yakimov M.M."/>
        </authorList>
    </citation>
    <scope>NUCLEOTIDE SEQUENCE [LARGE SCALE GENOMIC DNA]</scope>
    <source>
        <strain evidence="4">AArc-Sl</strain>
    </source>
</reference>
<dbReference type="AlphaFoldDB" id="A0A343THE5"/>
<dbReference type="EMBL" id="CP025066">
    <property type="protein sequence ID" value="AUX08517.1"/>
    <property type="molecule type" value="Genomic_DNA"/>
</dbReference>
<feature type="coiled-coil region" evidence="1">
    <location>
        <begin position="8"/>
        <end position="70"/>
    </location>
</feature>
<sequence length="298" mass="33759">MIDRLLGRAELKARIDELEEANEHLERQLEAESDRRADAVTERQRAEERINRLEDRIEELQDRVSRAEEGRDEELSFRHAERCRGRRLESVLDRLRSLEAPREGALTAYVETEVPDSVREVLGDRSPLVRDAAPALVLADDAGVVAAALAPPLPPEPFSEWEDCFRLPDKWFRPTGRFGFGLVRSDTFAFGVYDGDELDAFEGFESDVISDHSKGGFSQGRFERRRDEQIDAHVDRVRNVLKTRDEDLDRTVLVGERTVLSRLESDVDVTATAGAGGTDRDALAAAFEEFWTTKLYGL</sequence>
<dbReference type="Gene3D" id="3.30.420.60">
    <property type="entry name" value="eRF1 domain 2"/>
    <property type="match status" value="1"/>
</dbReference>
<accession>A0A343THE5</accession>
<protein>
    <submittedName>
        <fullName evidence="3">Peptide chain release factor-like protein</fullName>
    </submittedName>
</protein>
<evidence type="ECO:0000313" key="4">
    <source>
        <dbReference type="Proteomes" id="UP000263012"/>
    </source>
</evidence>
<evidence type="ECO:0000313" key="3">
    <source>
        <dbReference type="EMBL" id="AUX08517.1"/>
    </source>
</evidence>
<gene>
    <name evidence="3" type="ORF">AArcSl_0874</name>
</gene>
<evidence type="ECO:0000259" key="2">
    <source>
        <dbReference type="Pfam" id="PF18859"/>
    </source>
</evidence>
<keyword evidence="1" id="KW-0175">Coiled coil</keyword>
<evidence type="ECO:0000256" key="1">
    <source>
        <dbReference type="SAM" id="Coils"/>
    </source>
</evidence>
<name>A0A343THE5_9EURY</name>
<dbReference type="Proteomes" id="UP000263012">
    <property type="component" value="Chromosome"/>
</dbReference>
<dbReference type="Pfam" id="PF18859">
    <property type="entry name" value="acVLRF1"/>
    <property type="match status" value="1"/>
</dbReference>
<keyword evidence="4" id="KW-1185">Reference proteome</keyword>
<dbReference type="OrthoDB" id="124486at2157"/>
<proteinExistence type="predicted"/>
<dbReference type="GeneID" id="37877219"/>
<dbReference type="InterPro" id="IPR042226">
    <property type="entry name" value="eFR1_2_sf"/>
</dbReference>
<feature type="domain" description="Actinobacteria/chloroflexi VLRF1 release factor" evidence="2">
    <location>
        <begin position="177"/>
        <end position="295"/>
    </location>
</feature>